<accession>A0A345HA69</accession>
<organism evidence="2 3">
    <name type="scientific">Flavobacterium arcticum</name>
    <dbReference type="NCBI Taxonomy" id="1784713"/>
    <lineage>
        <taxon>Bacteria</taxon>
        <taxon>Pseudomonadati</taxon>
        <taxon>Bacteroidota</taxon>
        <taxon>Flavobacteriia</taxon>
        <taxon>Flavobacteriales</taxon>
        <taxon>Flavobacteriaceae</taxon>
        <taxon>Flavobacterium</taxon>
    </lineage>
</organism>
<keyword evidence="2" id="KW-0378">Hydrolase</keyword>
<evidence type="ECO:0000256" key="1">
    <source>
        <dbReference type="SAM" id="SignalP"/>
    </source>
</evidence>
<keyword evidence="1" id="KW-0732">Signal</keyword>
<dbReference type="GO" id="GO:0004180">
    <property type="term" value="F:carboxypeptidase activity"/>
    <property type="evidence" value="ECO:0007669"/>
    <property type="project" value="UniProtKB-KW"/>
</dbReference>
<evidence type="ECO:0000313" key="2">
    <source>
        <dbReference type="EMBL" id="AXG73479.1"/>
    </source>
</evidence>
<keyword evidence="2" id="KW-0645">Protease</keyword>
<dbReference type="OrthoDB" id="604691at2"/>
<dbReference type="AlphaFoldDB" id="A0A345HA69"/>
<dbReference type="KEGG" id="fat:DVK85_04225"/>
<dbReference type="Proteomes" id="UP000253951">
    <property type="component" value="Chromosome"/>
</dbReference>
<protein>
    <submittedName>
        <fullName evidence="2">Carboxypeptidase-like regulatory domain-containing protein</fullName>
    </submittedName>
</protein>
<feature type="signal peptide" evidence="1">
    <location>
        <begin position="1"/>
        <end position="18"/>
    </location>
</feature>
<dbReference type="SUPFAM" id="SSF49464">
    <property type="entry name" value="Carboxypeptidase regulatory domain-like"/>
    <property type="match status" value="1"/>
</dbReference>
<dbReference type="RefSeq" id="WP_114677240.1">
    <property type="nucleotide sequence ID" value="NZ_CP031188.1"/>
</dbReference>
<name>A0A345HA69_9FLAO</name>
<sequence length="829" mass="95853">MRILTLLLLLIGSLSCQAQFTIAGIVRDNEHNKPLPFATITTDKGKTLVTDIDGKFNTDATEWFTVAYVGYKKKKIAVIPGKEKYNIFLTQSTQQLKEVVIEQSNSANALLRKVIYRKPYNDPRQRLESFRYKTYNKLLVTANPDSIVGKIDSIYTYKRSRKRFSKIDSTEFKFKKLIEQQHLYQTEKVSEFKYTKKQGLKENVLATRMAGFKQPLYEIIGLTLQSYSVYGNNVELVETKYAGPLADDALLDYQYKILDTVAIDDRRVYVVYFTPKRKYKKRKLEGLLYIDGKNYGIAKAIFRVKNALDITSTHVFSYNEELNLWFPDEKKLKIVKGNNKNDIKILGETIKFDGVEKDKSNREKDASDYVYLISESINFEQEYNIPLTIKHPGVAIDIKQEAINRPENYWNRYRIDTLDNRSMKTYIALDSLVAKKKWEKKIFLGKKIIDGYIPVGIIDIDLRDLIKYNNYEGFRLGLGGITNSKFSNCFRIKGYGVHGTKDNAFKYSMGAAVRIGNFSSSWIGGSYTEDVREIASTSFATDKKTFKIYDPRPINISTFYEHKTWEAYLESKILPKTESHWQVTHSSIDPKFNYIYSPNGRSYSQFNLVTATAAIQWNPFSDFMQTPNGRIEVDKRFPKFTFQYTQALAGILDSDFTFGKLDFRVEMERKYLNGQRTSALIQTGVAVGDTPLTHLYSTSPNNLDRDGVLQRITFAGKNSFETMYFNEFFSSQYAIVQLKHGMSRFTIFNSLKLSPMLVTRFAWGNMENNHEHEGIEYNTLKKGYYESGIEFNEIFKGLGFTAFYRYGPYHLPQLDRNISIKVSFVLNLL</sequence>
<dbReference type="InterPro" id="IPR043741">
    <property type="entry name" value="DUF5686"/>
</dbReference>
<keyword evidence="2" id="KW-0121">Carboxypeptidase</keyword>
<keyword evidence="3" id="KW-1185">Reference proteome</keyword>
<proteinExistence type="predicted"/>
<reference evidence="2 3" key="1">
    <citation type="submission" date="2018-07" db="EMBL/GenBank/DDBJ databases">
        <title>Complete genome sequence of Flavobacterium arcticum type strain SM1502T.</title>
        <authorList>
            <person name="Li Y."/>
            <person name="Li D.-D."/>
        </authorList>
    </citation>
    <scope>NUCLEOTIDE SEQUENCE [LARGE SCALE GENOMIC DNA]</scope>
    <source>
        <strain evidence="2 3">SM1502</strain>
    </source>
</reference>
<dbReference type="EMBL" id="CP031188">
    <property type="protein sequence ID" value="AXG73479.1"/>
    <property type="molecule type" value="Genomic_DNA"/>
</dbReference>
<dbReference type="InterPro" id="IPR008969">
    <property type="entry name" value="CarboxyPept-like_regulatory"/>
</dbReference>
<dbReference type="Pfam" id="PF18939">
    <property type="entry name" value="DUF5686"/>
    <property type="match status" value="1"/>
</dbReference>
<gene>
    <name evidence="2" type="ORF">DVK85_04225</name>
</gene>
<dbReference type="PROSITE" id="PS51257">
    <property type="entry name" value="PROKAR_LIPOPROTEIN"/>
    <property type="match status" value="1"/>
</dbReference>
<evidence type="ECO:0000313" key="3">
    <source>
        <dbReference type="Proteomes" id="UP000253951"/>
    </source>
</evidence>
<dbReference type="Pfam" id="PF13715">
    <property type="entry name" value="CarbopepD_reg_2"/>
    <property type="match status" value="1"/>
</dbReference>
<feature type="chain" id="PRO_5016683265" evidence="1">
    <location>
        <begin position="19"/>
        <end position="829"/>
    </location>
</feature>